<sequence>MSNSSKYGYTSLNYKNCCPTYKPTIKTIVVAKSESQHILSITSCCKAYVKPTNEGIKHQSYDQVLRRKRGQAFTQ</sequence>
<dbReference type="EMBL" id="MN739520">
    <property type="protein sequence ID" value="QHT10291.1"/>
    <property type="molecule type" value="Genomic_DNA"/>
</dbReference>
<protein>
    <submittedName>
        <fullName evidence="1">Uncharacterized protein</fullName>
    </submittedName>
</protein>
<dbReference type="AlphaFoldDB" id="A0A6C0D157"/>
<name>A0A6C0D157_9ZZZZ</name>
<proteinExistence type="predicted"/>
<accession>A0A6C0D157</accession>
<reference evidence="1" key="1">
    <citation type="journal article" date="2020" name="Nature">
        <title>Giant virus diversity and host interactions through global metagenomics.</title>
        <authorList>
            <person name="Schulz F."/>
            <person name="Roux S."/>
            <person name="Paez-Espino D."/>
            <person name="Jungbluth S."/>
            <person name="Walsh D.A."/>
            <person name="Denef V.J."/>
            <person name="McMahon K.D."/>
            <person name="Konstantinidis K.T."/>
            <person name="Eloe-Fadrosh E.A."/>
            <person name="Kyrpides N.C."/>
            <person name="Woyke T."/>
        </authorList>
    </citation>
    <scope>NUCLEOTIDE SEQUENCE</scope>
    <source>
        <strain evidence="1">GVMAG-M-3300023174-107</strain>
    </source>
</reference>
<evidence type="ECO:0000313" key="1">
    <source>
        <dbReference type="EMBL" id="QHT10291.1"/>
    </source>
</evidence>
<organism evidence="1">
    <name type="scientific">viral metagenome</name>
    <dbReference type="NCBI Taxonomy" id="1070528"/>
    <lineage>
        <taxon>unclassified sequences</taxon>
        <taxon>metagenomes</taxon>
        <taxon>organismal metagenomes</taxon>
    </lineage>
</organism>